<keyword evidence="2" id="KW-1185">Reference proteome</keyword>
<reference evidence="1" key="2">
    <citation type="submission" date="2020-05" db="UniProtKB">
        <authorList>
            <consortium name="EnsemblMetazoa"/>
        </authorList>
    </citation>
    <scope>IDENTIFICATION</scope>
    <source>
        <strain evidence="1">IAEA</strain>
    </source>
</reference>
<dbReference type="EnsemblMetazoa" id="GPAI044423-RA">
    <property type="protein sequence ID" value="GPAI044423-PA"/>
    <property type="gene ID" value="GPAI044423"/>
</dbReference>
<dbReference type="Proteomes" id="UP000092445">
    <property type="component" value="Unassembled WGS sequence"/>
</dbReference>
<dbReference type="VEuPathDB" id="VectorBase:GPAI044423"/>
<organism evidence="1 2">
    <name type="scientific">Glossina pallidipes</name>
    <name type="common">Tsetse fly</name>
    <dbReference type="NCBI Taxonomy" id="7398"/>
    <lineage>
        <taxon>Eukaryota</taxon>
        <taxon>Metazoa</taxon>
        <taxon>Ecdysozoa</taxon>
        <taxon>Arthropoda</taxon>
        <taxon>Hexapoda</taxon>
        <taxon>Insecta</taxon>
        <taxon>Pterygota</taxon>
        <taxon>Neoptera</taxon>
        <taxon>Endopterygota</taxon>
        <taxon>Diptera</taxon>
        <taxon>Brachycera</taxon>
        <taxon>Muscomorpha</taxon>
        <taxon>Hippoboscoidea</taxon>
        <taxon>Glossinidae</taxon>
        <taxon>Glossina</taxon>
    </lineage>
</organism>
<reference evidence="2" key="1">
    <citation type="submission" date="2014-03" db="EMBL/GenBank/DDBJ databases">
        <authorList>
            <person name="Aksoy S."/>
            <person name="Warren W."/>
            <person name="Wilson R.K."/>
        </authorList>
    </citation>
    <scope>NUCLEOTIDE SEQUENCE [LARGE SCALE GENOMIC DNA]</scope>
    <source>
        <strain evidence="2">IAEA</strain>
    </source>
</reference>
<sequence>MYNRIKANKFIDNYYQSSSYHNNWIIITQPGKAFRLVVRHNFLFKFLVDVDELYVKVRCLNDLKVKIASLDTCMCNLSLDTCYCHNMKKFNNLSIVFKYDDDDDDDDDDGEDDDDDDLMNFCYCTRTLLLHT</sequence>
<dbReference type="AlphaFoldDB" id="A0A1B0AFY5"/>
<protein>
    <submittedName>
        <fullName evidence="1">Uncharacterized protein</fullName>
    </submittedName>
</protein>
<evidence type="ECO:0000313" key="1">
    <source>
        <dbReference type="EnsemblMetazoa" id="GPAI044423-PA"/>
    </source>
</evidence>
<proteinExistence type="predicted"/>
<name>A0A1B0AFY5_GLOPL</name>
<evidence type="ECO:0000313" key="2">
    <source>
        <dbReference type="Proteomes" id="UP000092445"/>
    </source>
</evidence>
<accession>A0A1B0AFY5</accession>